<evidence type="ECO:0000256" key="6">
    <source>
        <dbReference type="SAM" id="MobiDB-lite"/>
    </source>
</evidence>
<dbReference type="RefSeq" id="WP_205085379.1">
    <property type="nucleotide sequence ID" value="NZ_JAFEUF010000171.1"/>
</dbReference>
<gene>
    <name evidence="9" type="ORF">JS521_25815</name>
</gene>
<evidence type="ECO:0000313" key="10">
    <source>
        <dbReference type="Proteomes" id="UP000712045"/>
    </source>
</evidence>
<dbReference type="PRINTS" id="PR00738">
    <property type="entry name" value="GLHYDRLASE20"/>
</dbReference>
<keyword evidence="10" id="KW-1185">Reference proteome</keyword>
<dbReference type="SUPFAM" id="SSF51445">
    <property type="entry name" value="(Trans)glycosidases"/>
    <property type="match status" value="1"/>
</dbReference>
<dbReference type="Gene3D" id="3.20.20.80">
    <property type="entry name" value="Glycosidases"/>
    <property type="match status" value="1"/>
</dbReference>
<keyword evidence="4" id="KW-0378">Hydrolase</keyword>
<evidence type="ECO:0000256" key="5">
    <source>
        <dbReference type="ARBA" id="ARBA00023295"/>
    </source>
</evidence>
<feature type="region of interest" description="Disordered" evidence="6">
    <location>
        <begin position="1"/>
        <end position="25"/>
    </location>
</feature>
<dbReference type="PANTHER" id="PTHR22600:SF57">
    <property type="entry name" value="BETA-N-ACETYLHEXOSAMINIDASE"/>
    <property type="match status" value="1"/>
</dbReference>
<comment type="catalytic activity">
    <reaction evidence="1">
        <text>Hydrolysis of terminal non-reducing N-acetyl-D-hexosamine residues in N-acetyl-beta-D-hexosaminides.</text>
        <dbReference type="EC" id="3.2.1.52"/>
    </reaction>
</comment>
<proteinExistence type="inferred from homology"/>
<dbReference type="InterPro" id="IPR015883">
    <property type="entry name" value="Glyco_hydro_20_cat"/>
</dbReference>
<organism evidence="9 10">
    <name type="scientific">Streptomyces durocortorensis</name>
    <dbReference type="NCBI Taxonomy" id="2811104"/>
    <lineage>
        <taxon>Bacteria</taxon>
        <taxon>Bacillati</taxon>
        <taxon>Actinomycetota</taxon>
        <taxon>Actinomycetes</taxon>
        <taxon>Kitasatosporales</taxon>
        <taxon>Streptomycetaceae</taxon>
        <taxon>Streptomyces</taxon>
    </lineage>
</organism>
<feature type="compositionally biased region" description="Low complexity" evidence="6">
    <location>
        <begin position="7"/>
        <end position="25"/>
    </location>
</feature>
<dbReference type="Pfam" id="PF02838">
    <property type="entry name" value="Glyco_hydro_20b"/>
    <property type="match status" value="1"/>
</dbReference>
<dbReference type="InterPro" id="IPR017853">
    <property type="entry name" value="GH"/>
</dbReference>
<evidence type="ECO:0000256" key="4">
    <source>
        <dbReference type="ARBA" id="ARBA00022801"/>
    </source>
</evidence>
<name>A0ABS2I1T0_9ACTN</name>
<dbReference type="InterPro" id="IPR015882">
    <property type="entry name" value="HEX_bac_N"/>
</dbReference>
<dbReference type="EC" id="3.2.1.52" evidence="3"/>
<evidence type="ECO:0000313" key="9">
    <source>
        <dbReference type="EMBL" id="MBM7057186.1"/>
    </source>
</evidence>
<dbReference type="SUPFAM" id="SSF55545">
    <property type="entry name" value="beta-N-acetylhexosaminidase-like domain"/>
    <property type="match status" value="1"/>
</dbReference>
<evidence type="ECO:0000259" key="7">
    <source>
        <dbReference type="Pfam" id="PF00728"/>
    </source>
</evidence>
<dbReference type="Proteomes" id="UP000712045">
    <property type="component" value="Unassembled WGS sequence"/>
</dbReference>
<evidence type="ECO:0000256" key="2">
    <source>
        <dbReference type="ARBA" id="ARBA00006285"/>
    </source>
</evidence>
<feature type="domain" description="Glycoside hydrolase family 20 catalytic" evidence="7">
    <location>
        <begin position="147"/>
        <end position="307"/>
    </location>
</feature>
<feature type="domain" description="Beta-hexosaminidase bacterial type N-terminal" evidence="8">
    <location>
        <begin position="3"/>
        <end position="144"/>
    </location>
</feature>
<dbReference type="Gene3D" id="3.30.379.10">
    <property type="entry name" value="Chitobiase/beta-hexosaminidase domain 2-like"/>
    <property type="match status" value="1"/>
</dbReference>
<comment type="similarity">
    <text evidence="2">Belongs to the glycosyl hydrolase 20 family.</text>
</comment>
<evidence type="ECO:0000256" key="1">
    <source>
        <dbReference type="ARBA" id="ARBA00001231"/>
    </source>
</evidence>
<evidence type="ECO:0000259" key="8">
    <source>
        <dbReference type="Pfam" id="PF02838"/>
    </source>
</evidence>
<dbReference type="EMBL" id="JAFEUF010000171">
    <property type="protein sequence ID" value="MBM7057186.1"/>
    <property type="molecule type" value="Genomic_DNA"/>
</dbReference>
<comment type="caution">
    <text evidence="9">The sequence shown here is derived from an EMBL/GenBank/DDBJ whole genome shotgun (WGS) entry which is preliminary data.</text>
</comment>
<protein>
    <recommendedName>
        <fullName evidence="3">beta-N-acetylhexosaminidase</fullName>
        <ecNumber evidence="3">3.2.1.52</ecNumber>
    </recommendedName>
</protein>
<keyword evidence="5" id="KW-0326">Glycosidase</keyword>
<evidence type="ECO:0000256" key="3">
    <source>
        <dbReference type="ARBA" id="ARBA00012663"/>
    </source>
</evidence>
<accession>A0ABS2I1T0</accession>
<reference evidence="9 10" key="1">
    <citation type="submission" date="2021-02" db="EMBL/GenBank/DDBJ databases">
        <title>Genome Streptomyces sp. RHZ10.</title>
        <authorList>
            <person name="Besaury L."/>
        </authorList>
    </citation>
    <scope>NUCLEOTIDE SEQUENCE [LARGE SCALE GENOMIC DNA]</scope>
    <source>
        <strain evidence="9 10">RHZ10</strain>
    </source>
</reference>
<feature type="domain" description="Glycoside hydrolase family 20 catalytic" evidence="7">
    <location>
        <begin position="396"/>
        <end position="501"/>
    </location>
</feature>
<sequence>MNAVIPQPRQATRTGATAGPRASGSWRVHSADARLRDLATTVHALLAPHLGDRLQPLGAVPDPDAATLTLALDGAASPDFRTPVGLAPTGEAGPVDESYLLTVGTEGVDCRAATPAGVFRAATTALHLLVTSGDRIPCQELTDAPHYAWRGLLVDPARGYLAPGELRALIDLAALYKLNVLHLHLTDNEGWRLEIPGVPELTAPAADGTPRAFYTTDDYRELQDYAAERFVTLVPEIDLPGHCATLREALPGLPAAPAPEGLTGRFPFVPPLDLTDPATAKAVATILDGVCRLTDGAFVHIGGDEAVGATEESFVQSIRELRSRVREFGKRPIGWQESSRAGVGPEDIAQFWVDVPMMDLPDTAEELSARPELLAAGHTLEFIAALKAFFAPADHDLARILDGGGRVLLSPQSHLYLDRAYAAQVVPPGQASTAVRLGFPTYRPRDVEHAARWEPASHSIPDDRVAGVEATVFAESVEFLDDVTTLLLPRLPSVAAAAWTGRAPDWNDHRTRLAHHGRLWEQRGLAYLASTEIPWAGQDPE</sequence>
<dbReference type="InterPro" id="IPR029018">
    <property type="entry name" value="Hex-like_dom2"/>
</dbReference>
<dbReference type="PANTHER" id="PTHR22600">
    <property type="entry name" value="BETA-HEXOSAMINIDASE"/>
    <property type="match status" value="1"/>
</dbReference>
<dbReference type="Pfam" id="PF00728">
    <property type="entry name" value="Glyco_hydro_20"/>
    <property type="match status" value="2"/>
</dbReference>
<dbReference type="InterPro" id="IPR025705">
    <property type="entry name" value="Beta_hexosaminidase_sua/sub"/>
</dbReference>